<proteinExistence type="predicted"/>
<evidence type="ECO:0000313" key="2">
    <source>
        <dbReference type="Proteomes" id="UP000295124"/>
    </source>
</evidence>
<comment type="caution">
    <text evidence="1">The sequence shown here is derived from an EMBL/GenBank/DDBJ whole genome shotgun (WGS) entry which is preliminary data.</text>
</comment>
<keyword evidence="2" id="KW-1185">Reference proteome</keyword>
<evidence type="ECO:0000313" key="1">
    <source>
        <dbReference type="EMBL" id="TDD45675.1"/>
    </source>
</evidence>
<organism evidence="1 2">
    <name type="scientific">Kribbella antibiotica</name>
    <dbReference type="NCBI Taxonomy" id="190195"/>
    <lineage>
        <taxon>Bacteria</taxon>
        <taxon>Bacillati</taxon>
        <taxon>Actinomycetota</taxon>
        <taxon>Actinomycetes</taxon>
        <taxon>Propionibacteriales</taxon>
        <taxon>Kribbellaceae</taxon>
        <taxon>Kribbella</taxon>
    </lineage>
</organism>
<dbReference type="AlphaFoldDB" id="A0A4R4YL06"/>
<keyword evidence="1" id="KW-0378">Hydrolase</keyword>
<protein>
    <submittedName>
        <fullName evidence="1">Metalloprotease</fullName>
    </submittedName>
</protein>
<gene>
    <name evidence="1" type="ORF">E1263_38160</name>
</gene>
<keyword evidence="1" id="KW-0482">Metalloprotease</keyword>
<dbReference type="GO" id="GO:0006508">
    <property type="term" value="P:proteolysis"/>
    <property type="evidence" value="ECO:0007669"/>
    <property type="project" value="UniProtKB-KW"/>
</dbReference>
<reference evidence="1 2" key="1">
    <citation type="submission" date="2019-03" db="EMBL/GenBank/DDBJ databases">
        <title>Draft genome sequences of novel Actinobacteria.</title>
        <authorList>
            <person name="Sahin N."/>
            <person name="Ay H."/>
            <person name="Saygin H."/>
        </authorList>
    </citation>
    <scope>NUCLEOTIDE SEQUENCE [LARGE SCALE GENOMIC DNA]</scope>
    <source>
        <strain evidence="1 2">JCM 13523</strain>
    </source>
</reference>
<dbReference type="EMBL" id="SMKX01000195">
    <property type="protein sequence ID" value="TDD45675.1"/>
    <property type="molecule type" value="Genomic_DNA"/>
</dbReference>
<dbReference type="OrthoDB" id="2677755at2"/>
<dbReference type="GO" id="GO:0008237">
    <property type="term" value="F:metallopeptidase activity"/>
    <property type="evidence" value="ECO:0007669"/>
    <property type="project" value="UniProtKB-KW"/>
</dbReference>
<dbReference type="Proteomes" id="UP000295124">
    <property type="component" value="Unassembled WGS sequence"/>
</dbReference>
<name>A0A4R4YL06_9ACTN</name>
<keyword evidence="1" id="KW-0645">Protease</keyword>
<accession>A0A4R4YL06</accession>
<sequence length="283" mass="31469">MGDGAFSACHQGRVAEVYVKFLSASTTMWRVIKSEGTQAQYSFESAHKTGSQSLGTVRVPASMQRAWTIVDTLNALYWKRNNPSSACWTKHQETGACDTLTFVWEQNRTDSGYWDYPDTNYVILGQNEPDSKHTILHEAGHWLQWQLYDHAFPRVSGCNPHYIEQASSTSCAWTEGFADAVAAYTLGDYRYVDDSGASTSLRNDPDTADWDAGDKVQGRVGSSLLDLWAPDGPDGGNWDRTIELMSDEFSQNFREYFVSDRPAGGLSTTGPARTILGSHTITY</sequence>